<dbReference type="Proteomes" id="UP001163324">
    <property type="component" value="Chromosome 4"/>
</dbReference>
<evidence type="ECO:0000313" key="2">
    <source>
        <dbReference type="Proteomes" id="UP001163324"/>
    </source>
</evidence>
<protein>
    <submittedName>
        <fullName evidence="1">Uncharacterized protein</fullName>
    </submittedName>
</protein>
<gene>
    <name evidence="1" type="ORF">N3K66_004443</name>
</gene>
<comment type="caution">
    <text evidence="1">The sequence shown here is derived from an EMBL/GenBank/DDBJ whole genome shotgun (WGS) entry which is preliminary data.</text>
</comment>
<sequence length="82" mass="8586">MCTGYQVRCESCGSFADRFEASCVAAASGPQHCYQKKVSGVKQVPGPCGQCPTPFQRSASLKAVADAAKRSQMRVKVTAGLG</sequence>
<reference evidence="1" key="1">
    <citation type="submission" date="2022-10" db="EMBL/GenBank/DDBJ databases">
        <title>Complete Genome of Trichothecium roseum strain YXFP-22015, a Plant Pathogen Isolated from Citrus.</title>
        <authorList>
            <person name="Wang Y."/>
            <person name="Zhu L."/>
        </authorList>
    </citation>
    <scope>NUCLEOTIDE SEQUENCE</scope>
    <source>
        <strain evidence="1">YXFP-22015</strain>
    </source>
</reference>
<organism evidence="1 2">
    <name type="scientific">Trichothecium roseum</name>
    <dbReference type="NCBI Taxonomy" id="47278"/>
    <lineage>
        <taxon>Eukaryota</taxon>
        <taxon>Fungi</taxon>
        <taxon>Dikarya</taxon>
        <taxon>Ascomycota</taxon>
        <taxon>Pezizomycotina</taxon>
        <taxon>Sordariomycetes</taxon>
        <taxon>Hypocreomycetidae</taxon>
        <taxon>Hypocreales</taxon>
        <taxon>Hypocreales incertae sedis</taxon>
        <taxon>Trichothecium</taxon>
    </lineage>
</organism>
<dbReference type="EMBL" id="CM047943">
    <property type="protein sequence ID" value="KAI9900181.1"/>
    <property type="molecule type" value="Genomic_DNA"/>
</dbReference>
<accession>A0ACC0V327</accession>
<name>A0ACC0V327_9HYPO</name>
<keyword evidence="2" id="KW-1185">Reference proteome</keyword>
<proteinExistence type="predicted"/>
<evidence type="ECO:0000313" key="1">
    <source>
        <dbReference type="EMBL" id="KAI9900181.1"/>
    </source>
</evidence>